<dbReference type="EC" id="4.2.1.1" evidence="2"/>
<keyword evidence="8" id="KW-0732">Signal</keyword>
<evidence type="ECO:0000256" key="6">
    <source>
        <dbReference type="ARBA" id="ARBA00048348"/>
    </source>
</evidence>
<comment type="similarity">
    <text evidence="1">Belongs to the alpha-carbonic anhydrase family.</text>
</comment>
<dbReference type="PANTHER" id="PTHR18952:SF265">
    <property type="entry name" value="CARBONIC ANHYDRASE"/>
    <property type="match status" value="1"/>
</dbReference>
<dbReference type="EMBL" id="JAGPXD010000005">
    <property type="protein sequence ID" value="KAH7353516.1"/>
    <property type="molecule type" value="Genomic_DNA"/>
</dbReference>
<keyword evidence="11" id="KW-1185">Reference proteome</keyword>
<evidence type="ECO:0000259" key="9">
    <source>
        <dbReference type="PROSITE" id="PS51144"/>
    </source>
</evidence>
<dbReference type="Proteomes" id="UP000813385">
    <property type="component" value="Unassembled WGS sequence"/>
</dbReference>
<dbReference type="SMART" id="SM01057">
    <property type="entry name" value="Carb_anhydrase"/>
    <property type="match status" value="1"/>
</dbReference>
<dbReference type="PROSITE" id="PS51144">
    <property type="entry name" value="ALPHA_CA_2"/>
    <property type="match status" value="1"/>
</dbReference>
<dbReference type="Gene3D" id="3.10.200.10">
    <property type="entry name" value="Alpha carbonic anhydrase"/>
    <property type="match status" value="1"/>
</dbReference>
<keyword evidence="5" id="KW-0456">Lyase</keyword>
<dbReference type="OrthoDB" id="429145at2759"/>
<comment type="catalytic activity">
    <reaction evidence="6">
        <text>hydrogencarbonate + H(+) = CO2 + H2O</text>
        <dbReference type="Rhea" id="RHEA:10748"/>
        <dbReference type="ChEBI" id="CHEBI:15377"/>
        <dbReference type="ChEBI" id="CHEBI:15378"/>
        <dbReference type="ChEBI" id="CHEBI:16526"/>
        <dbReference type="ChEBI" id="CHEBI:17544"/>
        <dbReference type="EC" id="4.2.1.1"/>
    </reaction>
</comment>
<dbReference type="PANTHER" id="PTHR18952">
    <property type="entry name" value="CARBONIC ANHYDRASE"/>
    <property type="match status" value="1"/>
</dbReference>
<accession>A0A8K0T7K6</accession>
<dbReference type="Pfam" id="PF00194">
    <property type="entry name" value="Carb_anhydrase"/>
    <property type="match status" value="2"/>
</dbReference>
<proteinExistence type="inferred from homology"/>
<feature type="signal peptide" evidence="8">
    <location>
        <begin position="1"/>
        <end position="25"/>
    </location>
</feature>
<evidence type="ECO:0000256" key="4">
    <source>
        <dbReference type="ARBA" id="ARBA00022833"/>
    </source>
</evidence>
<keyword evidence="4" id="KW-0862">Zinc</keyword>
<evidence type="ECO:0000256" key="3">
    <source>
        <dbReference type="ARBA" id="ARBA00022723"/>
    </source>
</evidence>
<evidence type="ECO:0000256" key="5">
    <source>
        <dbReference type="ARBA" id="ARBA00023239"/>
    </source>
</evidence>
<name>A0A8K0T7K6_9PEZI</name>
<dbReference type="SUPFAM" id="SSF51069">
    <property type="entry name" value="Carbonic anhydrase"/>
    <property type="match status" value="1"/>
</dbReference>
<sequence>MHANVMGSFPLAAAILTMALPSVLASCAHGTQLFARNENDAGQEVVDFSYSGANGPENWATLAPENAVCATGRNQSPIDMISSSFKVIPGDSLNLKIADMKAGAEFVNLGTTVEVKPAGGNGGTMTVDGTQYTMRQFHFHLPSEHLDAGTQRAMEMHMVFESSDSQLAVIGTYIDVVGAAAENTTGPRCGDSASKAARRQATADQAKGHGLRFRSLENRQKGSNSTGTSPLLETVLSNVGEIAKTDAKMTTPPLVMSEVVSLLSQGDFQSYSGSLTTPPCSEGVTWLVSTQKLSIQASTFAGARDVIVFNSRPTQNAPGQENVLSGGRNRTAIATYH</sequence>
<feature type="region of interest" description="Disordered" evidence="7">
    <location>
        <begin position="184"/>
        <end position="207"/>
    </location>
</feature>
<reference evidence="10" key="1">
    <citation type="journal article" date="2021" name="Nat. Commun.">
        <title>Genetic determinants of endophytism in the Arabidopsis root mycobiome.</title>
        <authorList>
            <person name="Mesny F."/>
            <person name="Miyauchi S."/>
            <person name="Thiergart T."/>
            <person name="Pickel B."/>
            <person name="Atanasova L."/>
            <person name="Karlsson M."/>
            <person name="Huettel B."/>
            <person name="Barry K.W."/>
            <person name="Haridas S."/>
            <person name="Chen C."/>
            <person name="Bauer D."/>
            <person name="Andreopoulos W."/>
            <person name="Pangilinan J."/>
            <person name="LaButti K."/>
            <person name="Riley R."/>
            <person name="Lipzen A."/>
            <person name="Clum A."/>
            <person name="Drula E."/>
            <person name="Henrissat B."/>
            <person name="Kohler A."/>
            <person name="Grigoriev I.V."/>
            <person name="Martin F.M."/>
            <person name="Hacquard S."/>
        </authorList>
    </citation>
    <scope>NUCLEOTIDE SEQUENCE</scope>
    <source>
        <strain evidence="10">MPI-CAGE-AT-0016</strain>
    </source>
</reference>
<gene>
    <name evidence="10" type="ORF">B0T11DRAFT_331447</name>
</gene>
<organism evidence="10 11">
    <name type="scientific">Plectosphaerella cucumerina</name>
    <dbReference type="NCBI Taxonomy" id="40658"/>
    <lineage>
        <taxon>Eukaryota</taxon>
        <taxon>Fungi</taxon>
        <taxon>Dikarya</taxon>
        <taxon>Ascomycota</taxon>
        <taxon>Pezizomycotina</taxon>
        <taxon>Sordariomycetes</taxon>
        <taxon>Hypocreomycetidae</taxon>
        <taxon>Glomerellales</taxon>
        <taxon>Plectosphaerellaceae</taxon>
        <taxon>Plectosphaerella</taxon>
    </lineage>
</organism>
<dbReference type="GO" id="GO:0008270">
    <property type="term" value="F:zinc ion binding"/>
    <property type="evidence" value="ECO:0007669"/>
    <property type="project" value="InterPro"/>
</dbReference>
<dbReference type="InterPro" id="IPR041891">
    <property type="entry name" value="Alpha_CA_prokaryot-like"/>
</dbReference>
<evidence type="ECO:0000256" key="8">
    <source>
        <dbReference type="SAM" id="SignalP"/>
    </source>
</evidence>
<dbReference type="GO" id="GO:0004089">
    <property type="term" value="F:carbonate dehydratase activity"/>
    <property type="evidence" value="ECO:0007669"/>
    <property type="project" value="UniProtKB-EC"/>
</dbReference>
<dbReference type="CDD" id="cd03124">
    <property type="entry name" value="alpha_CA_prokaryotic_like"/>
    <property type="match status" value="1"/>
</dbReference>
<dbReference type="AlphaFoldDB" id="A0A8K0T7K6"/>
<feature type="chain" id="PRO_5035475258" description="carbonic anhydrase" evidence="8">
    <location>
        <begin position="26"/>
        <end position="337"/>
    </location>
</feature>
<evidence type="ECO:0000313" key="11">
    <source>
        <dbReference type="Proteomes" id="UP000813385"/>
    </source>
</evidence>
<feature type="domain" description="Alpha-carbonic anhydrase" evidence="9">
    <location>
        <begin position="46"/>
        <end position="336"/>
    </location>
</feature>
<evidence type="ECO:0000313" key="10">
    <source>
        <dbReference type="EMBL" id="KAH7353516.1"/>
    </source>
</evidence>
<dbReference type="InterPro" id="IPR023561">
    <property type="entry name" value="Carbonic_anhydrase_a-class"/>
</dbReference>
<keyword evidence="3" id="KW-0479">Metal-binding</keyword>
<comment type="caution">
    <text evidence="10">The sequence shown here is derived from an EMBL/GenBank/DDBJ whole genome shotgun (WGS) entry which is preliminary data.</text>
</comment>
<evidence type="ECO:0000256" key="1">
    <source>
        <dbReference type="ARBA" id="ARBA00010718"/>
    </source>
</evidence>
<evidence type="ECO:0000256" key="2">
    <source>
        <dbReference type="ARBA" id="ARBA00012925"/>
    </source>
</evidence>
<dbReference type="InterPro" id="IPR036398">
    <property type="entry name" value="CA_dom_sf"/>
</dbReference>
<evidence type="ECO:0000256" key="7">
    <source>
        <dbReference type="SAM" id="MobiDB-lite"/>
    </source>
</evidence>
<protein>
    <recommendedName>
        <fullName evidence="2">carbonic anhydrase</fullName>
        <ecNumber evidence="2">4.2.1.1</ecNumber>
    </recommendedName>
</protein>
<dbReference type="InterPro" id="IPR001148">
    <property type="entry name" value="CA_dom"/>
</dbReference>